<organism evidence="3 4">
    <name type="scientific">Teratosphaeria nubilosa</name>
    <dbReference type="NCBI Taxonomy" id="161662"/>
    <lineage>
        <taxon>Eukaryota</taxon>
        <taxon>Fungi</taxon>
        <taxon>Dikarya</taxon>
        <taxon>Ascomycota</taxon>
        <taxon>Pezizomycotina</taxon>
        <taxon>Dothideomycetes</taxon>
        <taxon>Dothideomycetidae</taxon>
        <taxon>Mycosphaerellales</taxon>
        <taxon>Teratosphaeriaceae</taxon>
        <taxon>Teratosphaeria</taxon>
    </lineage>
</organism>
<evidence type="ECO:0000256" key="1">
    <source>
        <dbReference type="SAM" id="MobiDB-lite"/>
    </source>
</evidence>
<accession>A0A6G1LF24</accession>
<evidence type="ECO:0000259" key="2">
    <source>
        <dbReference type="Pfam" id="PF24494"/>
    </source>
</evidence>
<dbReference type="AlphaFoldDB" id="A0A6G1LF24"/>
<dbReference type="Proteomes" id="UP000799436">
    <property type="component" value="Unassembled WGS sequence"/>
</dbReference>
<dbReference type="InterPro" id="IPR056009">
    <property type="entry name" value="DUF7587"/>
</dbReference>
<protein>
    <recommendedName>
        <fullName evidence="2">DUF7587 domain-containing protein</fullName>
    </recommendedName>
</protein>
<evidence type="ECO:0000313" key="3">
    <source>
        <dbReference type="EMBL" id="KAF2771028.1"/>
    </source>
</evidence>
<gene>
    <name evidence="3" type="ORF">EJ03DRAFT_359314</name>
</gene>
<dbReference type="EMBL" id="ML995821">
    <property type="protein sequence ID" value="KAF2771028.1"/>
    <property type="molecule type" value="Genomic_DNA"/>
</dbReference>
<evidence type="ECO:0000313" key="4">
    <source>
        <dbReference type="Proteomes" id="UP000799436"/>
    </source>
</evidence>
<feature type="domain" description="DUF7587" evidence="2">
    <location>
        <begin position="293"/>
        <end position="445"/>
    </location>
</feature>
<dbReference type="Pfam" id="PF24494">
    <property type="entry name" value="DUF7587"/>
    <property type="match status" value="1"/>
</dbReference>
<feature type="region of interest" description="Disordered" evidence="1">
    <location>
        <begin position="229"/>
        <end position="253"/>
    </location>
</feature>
<name>A0A6G1LF24_9PEZI</name>
<proteinExistence type="predicted"/>
<reference evidence="3" key="1">
    <citation type="journal article" date="2020" name="Stud. Mycol.">
        <title>101 Dothideomycetes genomes: a test case for predicting lifestyles and emergence of pathogens.</title>
        <authorList>
            <person name="Haridas S."/>
            <person name="Albert R."/>
            <person name="Binder M."/>
            <person name="Bloem J."/>
            <person name="Labutti K."/>
            <person name="Salamov A."/>
            <person name="Andreopoulos B."/>
            <person name="Baker S."/>
            <person name="Barry K."/>
            <person name="Bills G."/>
            <person name="Bluhm B."/>
            <person name="Cannon C."/>
            <person name="Castanera R."/>
            <person name="Culley D."/>
            <person name="Daum C."/>
            <person name="Ezra D."/>
            <person name="Gonzalez J."/>
            <person name="Henrissat B."/>
            <person name="Kuo A."/>
            <person name="Liang C."/>
            <person name="Lipzen A."/>
            <person name="Lutzoni F."/>
            <person name="Magnuson J."/>
            <person name="Mondo S."/>
            <person name="Nolan M."/>
            <person name="Ohm R."/>
            <person name="Pangilinan J."/>
            <person name="Park H.-J."/>
            <person name="Ramirez L."/>
            <person name="Alfaro M."/>
            <person name="Sun H."/>
            <person name="Tritt A."/>
            <person name="Yoshinaga Y."/>
            <person name="Zwiers L.-H."/>
            <person name="Turgeon B."/>
            <person name="Goodwin S."/>
            <person name="Spatafora J."/>
            <person name="Crous P."/>
            <person name="Grigoriev I."/>
        </authorList>
    </citation>
    <scope>NUCLEOTIDE SEQUENCE</scope>
    <source>
        <strain evidence="3">CBS 116005</strain>
    </source>
</reference>
<dbReference type="OrthoDB" id="5397734at2759"/>
<feature type="region of interest" description="Disordered" evidence="1">
    <location>
        <begin position="164"/>
        <end position="192"/>
    </location>
</feature>
<keyword evidence="4" id="KW-1185">Reference proteome</keyword>
<sequence length="683" mass="77490">MSFMTSNTWTRYWQIMGKIKLNTGAQGKNEWNELQRMVLHLLHEKLSGLDPRTRSAVFNLCFREHLTRRGLPDGLLAKALASQYGERAKKPLIWGHIIAEPQTDAELSRRRRLISKIKRRATAVTSKRLATFNLGDVTDDEEDISLNLSEDNASNAVLQFPITPTSRQQSADPSCDEAVTPGLIRTPDTPRKKDVGLAVAPMVIRDKVPSSIPRPPLVAPVEVGSDVSDFEDEVNQSRSPRRRKGRADSANPKRVKIFRRSGPPLSLPYEKFQEMKLDPVPVSKALAHPLQSGLLYRYWDENSQGINSETGFVAGFYDECNAGMYNSHWNDPPPPSTKLSWSMVENHIDRKKKHSHFISASNCLIWILRLAAKERNKGAQRGKITLISTDSMDPRSVYHVNPYWRQLKKQRCFTKGAWHYGGVHEFLIWREVEADHIVYTFKVNALFDLVEQKLPSLGAILRLEILHERKSLKKNILARLESGKNELTARNVMAIARLCRFMGLATAGMRYLQHVLSDVIQGWRLKVQPLTNSEWDDLSVYWVHGLCGRANVPTFQRQQELRMCFLFAVKEGLGDFNMLHAPKTVRSMQARSMAVGLESPVKIWEESSRSATAIVHEYEREEQARYTNAMEVLLPGIEQSARAASNLVAPDEETQTPDVDDEDIVGDEIMFDADDEDEDSLGL</sequence>